<proteinExistence type="inferred from homology"/>
<dbReference type="EMBL" id="MU853299">
    <property type="protein sequence ID" value="KAK4117975.1"/>
    <property type="molecule type" value="Genomic_DNA"/>
</dbReference>
<dbReference type="GeneID" id="87830998"/>
<evidence type="ECO:0000313" key="6">
    <source>
        <dbReference type="Proteomes" id="UP001302602"/>
    </source>
</evidence>
<evidence type="ECO:0000256" key="1">
    <source>
        <dbReference type="ARBA" id="ARBA00043996"/>
    </source>
</evidence>
<dbReference type="SUPFAM" id="SSF53474">
    <property type="entry name" value="alpha/beta-Hydrolases"/>
    <property type="match status" value="1"/>
</dbReference>
<gene>
    <name evidence="5" type="ORF">N657DRAFT_651769</name>
</gene>
<dbReference type="Gene3D" id="3.40.50.1820">
    <property type="entry name" value="alpha/beta hydrolase"/>
    <property type="match status" value="1"/>
</dbReference>
<dbReference type="GO" id="GO:0006629">
    <property type="term" value="P:lipid metabolic process"/>
    <property type="evidence" value="ECO:0007669"/>
    <property type="project" value="InterPro"/>
</dbReference>
<dbReference type="InterPro" id="IPR029058">
    <property type="entry name" value="AB_hydrolase_fold"/>
</dbReference>
<dbReference type="InterPro" id="IPR002921">
    <property type="entry name" value="Fungal_lipase-type"/>
</dbReference>
<evidence type="ECO:0000259" key="4">
    <source>
        <dbReference type="Pfam" id="PF01764"/>
    </source>
</evidence>
<evidence type="ECO:0000256" key="2">
    <source>
        <dbReference type="ARBA" id="ARBA00047591"/>
    </source>
</evidence>
<dbReference type="InterPro" id="IPR051218">
    <property type="entry name" value="Sec_MonoDiacylglyc_Lipase"/>
</dbReference>
<reference evidence="5" key="1">
    <citation type="journal article" date="2023" name="Mol. Phylogenet. Evol.">
        <title>Genome-scale phylogeny and comparative genomics of the fungal order Sordariales.</title>
        <authorList>
            <person name="Hensen N."/>
            <person name="Bonometti L."/>
            <person name="Westerberg I."/>
            <person name="Brannstrom I.O."/>
            <person name="Guillou S."/>
            <person name="Cros-Aarteil S."/>
            <person name="Calhoun S."/>
            <person name="Haridas S."/>
            <person name="Kuo A."/>
            <person name="Mondo S."/>
            <person name="Pangilinan J."/>
            <person name="Riley R."/>
            <person name="LaButti K."/>
            <person name="Andreopoulos B."/>
            <person name="Lipzen A."/>
            <person name="Chen C."/>
            <person name="Yan M."/>
            <person name="Daum C."/>
            <person name="Ng V."/>
            <person name="Clum A."/>
            <person name="Steindorff A."/>
            <person name="Ohm R.A."/>
            <person name="Martin F."/>
            <person name="Silar P."/>
            <person name="Natvig D.O."/>
            <person name="Lalanne C."/>
            <person name="Gautier V."/>
            <person name="Ament-Velasquez S.L."/>
            <person name="Kruys A."/>
            <person name="Hutchinson M.I."/>
            <person name="Powell A.J."/>
            <person name="Barry K."/>
            <person name="Miller A.N."/>
            <person name="Grigoriev I.V."/>
            <person name="Debuchy R."/>
            <person name="Gladieux P."/>
            <person name="Hiltunen Thoren M."/>
            <person name="Johannesson H."/>
        </authorList>
    </citation>
    <scope>NUCLEOTIDE SEQUENCE</scope>
    <source>
        <strain evidence="5">CBS 731.68</strain>
    </source>
</reference>
<organism evidence="5 6">
    <name type="scientific">Parathielavia appendiculata</name>
    <dbReference type="NCBI Taxonomy" id="2587402"/>
    <lineage>
        <taxon>Eukaryota</taxon>
        <taxon>Fungi</taxon>
        <taxon>Dikarya</taxon>
        <taxon>Ascomycota</taxon>
        <taxon>Pezizomycotina</taxon>
        <taxon>Sordariomycetes</taxon>
        <taxon>Sordariomycetidae</taxon>
        <taxon>Sordariales</taxon>
        <taxon>Chaetomiaceae</taxon>
        <taxon>Parathielavia</taxon>
    </lineage>
</organism>
<comment type="caution">
    <text evidence="5">The sequence shown here is derived from an EMBL/GenBank/DDBJ whole genome shotgun (WGS) entry which is preliminary data.</text>
</comment>
<feature type="domain" description="Fungal lipase-type" evidence="4">
    <location>
        <begin position="169"/>
        <end position="307"/>
    </location>
</feature>
<comment type="similarity">
    <text evidence="1">Belongs to the AB hydrolase superfamily. Lipase family. Class 3 subfamily.</text>
</comment>
<keyword evidence="6" id="KW-1185">Reference proteome</keyword>
<dbReference type="PANTHER" id="PTHR45856:SF24">
    <property type="entry name" value="FUNGAL LIPASE-LIKE DOMAIN-CONTAINING PROTEIN"/>
    <property type="match status" value="1"/>
</dbReference>
<protein>
    <submittedName>
        <fullName evidence="5">Alpha/beta-hydrolase</fullName>
    </submittedName>
</protein>
<reference evidence="5" key="2">
    <citation type="submission" date="2023-05" db="EMBL/GenBank/DDBJ databases">
        <authorList>
            <consortium name="Lawrence Berkeley National Laboratory"/>
            <person name="Steindorff A."/>
            <person name="Hensen N."/>
            <person name="Bonometti L."/>
            <person name="Westerberg I."/>
            <person name="Brannstrom I.O."/>
            <person name="Guillou S."/>
            <person name="Cros-Aarteil S."/>
            <person name="Calhoun S."/>
            <person name="Haridas S."/>
            <person name="Kuo A."/>
            <person name="Mondo S."/>
            <person name="Pangilinan J."/>
            <person name="Riley R."/>
            <person name="Labutti K."/>
            <person name="Andreopoulos B."/>
            <person name="Lipzen A."/>
            <person name="Chen C."/>
            <person name="Yanf M."/>
            <person name="Daum C."/>
            <person name="Ng V."/>
            <person name="Clum A."/>
            <person name="Ohm R."/>
            <person name="Martin F."/>
            <person name="Silar P."/>
            <person name="Natvig D."/>
            <person name="Lalanne C."/>
            <person name="Gautier V."/>
            <person name="Ament-Velasquez S.L."/>
            <person name="Kruys A."/>
            <person name="Hutchinson M.I."/>
            <person name="Powell A.J."/>
            <person name="Barry K."/>
            <person name="Miller A.N."/>
            <person name="Grigoriev I.V."/>
            <person name="Debuchy R."/>
            <person name="Gladieux P."/>
            <person name="Thoren M.H."/>
            <person name="Johannesson H."/>
        </authorList>
    </citation>
    <scope>NUCLEOTIDE SEQUENCE</scope>
    <source>
        <strain evidence="5">CBS 731.68</strain>
    </source>
</reference>
<dbReference type="Proteomes" id="UP001302602">
    <property type="component" value="Unassembled WGS sequence"/>
</dbReference>
<sequence>MKRLFRVGTSHPEASTSALKISAETPASGITFVDNSRGASAATVELSAALDKALDQVDLSEGDLDVQLRDILLRLDREASKYANSRVDEHICTKWTYSQATAHVVSAAWRCALGAYDVDAAAGLPNSSYCNFEHDHIVSPSIGGSTKALLSTIVTPAADTNDNLLPALVIAVRGSASKVDHMVNANSRPRTAFDCNGRSINAHSGFVNSAEALEHAVSERIRLYVQSRRSNIHIIFTGHSAGGAVASLLFLRRVVNSDSASNARLSCITFGAPPVVTQALNVEGLAPRRPLGLYLNIINEFDVVSRADKPYILCLVNLIRSLYGQPAILDDGVELTRDMDPPGSRTSQQAAGPENVWPVPPAMYHHVGSRVLLLTRLDDDGRICLKAYEMTEETFQQLLFCRVEVHRRACYSDRIRRLEEGELSA</sequence>
<dbReference type="AlphaFoldDB" id="A0AAN6TNZ5"/>
<name>A0AAN6TNZ5_9PEZI</name>
<comment type="catalytic activity">
    <reaction evidence="3">
        <text>a monoacylglycerol + H2O = glycerol + a fatty acid + H(+)</text>
        <dbReference type="Rhea" id="RHEA:15245"/>
        <dbReference type="ChEBI" id="CHEBI:15377"/>
        <dbReference type="ChEBI" id="CHEBI:15378"/>
        <dbReference type="ChEBI" id="CHEBI:17408"/>
        <dbReference type="ChEBI" id="CHEBI:17754"/>
        <dbReference type="ChEBI" id="CHEBI:28868"/>
    </reaction>
</comment>
<dbReference type="RefSeq" id="XP_062641748.1">
    <property type="nucleotide sequence ID" value="XM_062794229.1"/>
</dbReference>
<evidence type="ECO:0000313" key="5">
    <source>
        <dbReference type="EMBL" id="KAK4117975.1"/>
    </source>
</evidence>
<accession>A0AAN6TNZ5</accession>
<dbReference type="CDD" id="cd00519">
    <property type="entry name" value="Lipase_3"/>
    <property type="match status" value="1"/>
</dbReference>
<comment type="catalytic activity">
    <reaction evidence="2">
        <text>a diacylglycerol + H2O = a monoacylglycerol + a fatty acid + H(+)</text>
        <dbReference type="Rhea" id="RHEA:32731"/>
        <dbReference type="ChEBI" id="CHEBI:15377"/>
        <dbReference type="ChEBI" id="CHEBI:15378"/>
        <dbReference type="ChEBI" id="CHEBI:17408"/>
        <dbReference type="ChEBI" id="CHEBI:18035"/>
        <dbReference type="ChEBI" id="CHEBI:28868"/>
    </reaction>
</comment>
<dbReference type="Pfam" id="PF01764">
    <property type="entry name" value="Lipase_3"/>
    <property type="match status" value="1"/>
</dbReference>
<dbReference type="PANTHER" id="PTHR45856">
    <property type="entry name" value="ALPHA/BETA-HYDROLASES SUPERFAMILY PROTEIN"/>
    <property type="match status" value="1"/>
</dbReference>
<evidence type="ECO:0000256" key="3">
    <source>
        <dbReference type="ARBA" id="ARBA00048461"/>
    </source>
</evidence>